<comment type="caution">
    <text evidence="2">The sequence shown here is derived from an EMBL/GenBank/DDBJ whole genome shotgun (WGS) entry which is preliminary data.</text>
</comment>
<proteinExistence type="predicted"/>
<dbReference type="Pfam" id="PF06323">
    <property type="entry name" value="Phage_antiter_Q"/>
    <property type="match status" value="1"/>
</dbReference>
<protein>
    <submittedName>
        <fullName evidence="2">Bacteriophage antitermination protein Q</fullName>
    </submittedName>
</protein>
<evidence type="ECO:0000313" key="2">
    <source>
        <dbReference type="EMBL" id="MDN8598644.1"/>
    </source>
</evidence>
<organism evidence="2 3">
    <name type="scientific">Citrobacter enshiensis</name>
    <dbReference type="NCBI Taxonomy" id="2971264"/>
    <lineage>
        <taxon>Bacteria</taxon>
        <taxon>Pseudomonadati</taxon>
        <taxon>Pseudomonadota</taxon>
        <taxon>Gammaproteobacteria</taxon>
        <taxon>Enterobacterales</taxon>
        <taxon>Enterobacteriaceae</taxon>
        <taxon>Citrobacter</taxon>
    </lineage>
</organism>
<evidence type="ECO:0000313" key="3">
    <source>
        <dbReference type="Proteomes" id="UP001174867"/>
    </source>
</evidence>
<keyword evidence="3" id="KW-1185">Reference proteome</keyword>
<dbReference type="EMBL" id="JAUJYW010000002">
    <property type="protein sequence ID" value="MDN8598644.1"/>
    <property type="molecule type" value="Genomic_DNA"/>
</dbReference>
<name>A0ABT8PQW6_9ENTR</name>
<gene>
    <name evidence="2" type="ORF">Q0A17_04300</name>
</gene>
<feature type="compositionally biased region" description="Basic and acidic residues" evidence="1">
    <location>
        <begin position="35"/>
        <end position="46"/>
    </location>
</feature>
<sequence length="228" mass="26175">MTPQMLEYARIELTSALMDTSGRTKGQLQAFSEHPPADKDRNPRRPVHVVELEDGRGGTRSVKAENSALYVLETRSRRRPMPPINDYEFAAAPWRRAVNLLPEHGQAWLRYCYGFDLAFLYQTLICEAIWNEHQKHLPAGLLKKTKKRIVSLVWLAVQDVAAGRMNDTYREYAGALLASQLGVSRSTWCEVYGPHWKLLKQAIEELDQQSLEEVINRKQDHIFDEVTA</sequence>
<evidence type="ECO:0000256" key="1">
    <source>
        <dbReference type="SAM" id="MobiDB-lite"/>
    </source>
</evidence>
<feature type="region of interest" description="Disordered" evidence="1">
    <location>
        <begin position="22"/>
        <end position="46"/>
    </location>
</feature>
<dbReference type="Proteomes" id="UP001174867">
    <property type="component" value="Unassembled WGS sequence"/>
</dbReference>
<dbReference type="InterPro" id="IPR010455">
    <property type="entry name" value="Phage_82_GpQ"/>
</dbReference>
<reference evidence="2 3" key="1">
    <citation type="submission" date="2023-07" db="EMBL/GenBank/DDBJ databases">
        <title>Citrobacter selenititolerans sp. nov., isolated from seleniferous soil.</title>
        <authorList>
            <person name="Zhang S."/>
            <person name="Li K."/>
            <person name="Peng J."/>
            <person name="Wang H."/>
            <person name="Sun J."/>
            <person name="Guo Y."/>
        </authorList>
    </citation>
    <scope>NUCLEOTIDE SEQUENCE [LARGE SCALE GENOMIC DNA]</scope>
    <source>
        <strain evidence="2 3">S2-9</strain>
    </source>
</reference>
<accession>A0ABT8PQW6</accession>
<dbReference type="RefSeq" id="WP_301697150.1">
    <property type="nucleotide sequence ID" value="NZ_JAUJYW010000002.1"/>
</dbReference>